<dbReference type="InterPro" id="IPR001296">
    <property type="entry name" value="Glyco_trans_1"/>
</dbReference>
<reference evidence="4" key="1">
    <citation type="submission" date="2023-07" db="EMBL/GenBank/DDBJ databases">
        <title>Dyadobacter sp. nov 'subterranea' isolated from contaminted grondwater.</title>
        <authorList>
            <person name="Szabo I."/>
            <person name="Al-Omari J."/>
            <person name="Szerdahelyi S.G."/>
            <person name="Rado J."/>
        </authorList>
    </citation>
    <scope>NUCLEOTIDE SEQUENCE [LARGE SCALE GENOMIC DNA]</scope>
    <source>
        <strain evidence="4">UP-52</strain>
    </source>
</reference>
<dbReference type="RefSeq" id="WP_194124908.1">
    <property type="nucleotide sequence ID" value="NZ_JACYGY010000003.1"/>
</dbReference>
<feature type="domain" description="Glycosyltransferase subfamily 4-like N-terminal" evidence="2">
    <location>
        <begin position="45"/>
        <end position="153"/>
    </location>
</feature>
<proteinExistence type="predicted"/>
<dbReference type="Pfam" id="PF00534">
    <property type="entry name" value="Glycos_transf_1"/>
    <property type="match status" value="1"/>
</dbReference>
<evidence type="ECO:0000259" key="1">
    <source>
        <dbReference type="Pfam" id="PF00534"/>
    </source>
</evidence>
<evidence type="ECO:0000259" key="2">
    <source>
        <dbReference type="Pfam" id="PF13439"/>
    </source>
</evidence>
<name>A0ABR9WML8_9BACT</name>
<dbReference type="EMBL" id="JACYGY010000003">
    <property type="protein sequence ID" value="MBE9466623.1"/>
    <property type="molecule type" value="Genomic_DNA"/>
</dbReference>
<evidence type="ECO:0000313" key="3">
    <source>
        <dbReference type="EMBL" id="MBE9466623.1"/>
    </source>
</evidence>
<dbReference type="CDD" id="cd03801">
    <property type="entry name" value="GT4_PimA-like"/>
    <property type="match status" value="1"/>
</dbReference>
<feature type="domain" description="Glycosyl transferase family 1" evidence="1">
    <location>
        <begin position="171"/>
        <end position="324"/>
    </location>
</feature>
<evidence type="ECO:0000313" key="4">
    <source>
        <dbReference type="Proteomes" id="UP000634134"/>
    </source>
</evidence>
<gene>
    <name evidence="3" type="ORF">IEE83_32560</name>
</gene>
<keyword evidence="4" id="KW-1185">Reference proteome</keyword>
<dbReference type="Proteomes" id="UP000634134">
    <property type="component" value="Unassembled WGS sequence"/>
</dbReference>
<dbReference type="SUPFAM" id="SSF53756">
    <property type="entry name" value="UDP-Glycosyltransferase/glycogen phosphorylase"/>
    <property type="match status" value="1"/>
</dbReference>
<dbReference type="InterPro" id="IPR028098">
    <property type="entry name" value="Glyco_trans_4-like_N"/>
</dbReference>
<comment type="caution">
    <text evidence="3">The sequence shown here is derived from an EMBL/GenBank/DDBJ whole genome shotgun (WGS) entry which is preliminary data.</text>
</comment>
<dbReference type="PANTHER" id="PTHR12526">
    <property type="entry name" value="GLYCOSYLTRANSFERASE"/>
    <property type="match status" value="1"/>
</dbReference>
<sequence>MKVIVIAPSRKTRGGITAVVNAYSKMSLWKNWNCYWVESQIDRGLLLKLLFFIKAITNYLFQLPSAQIVHIHLSQPVSAVRKIFFFIPAYLMKKKVILHFHAYAPESTINGNFRIIYKFMFSRADRIIVLSQVWKDALEKSLGLGLKITIVYNPSVSPQKRTTADDTNRLPHILFAGTLNARKGYSDLLKAFANISPEFPDWTLVFAGNGEINEGLLLAKKLHVDQKVIFKGWVDGVEKEKLFLLSSIFCLPSYAEGFPMALLDAMAYSIPSIATPVGGTLDVFTDREEVLIFNPGDIAQLTNCLRELISDAVLRKKLSINADKIIKQDFTVDAIEVKVNKIYSTIMD</sequence>
<protein>
    <submittedName>
        <fullName evidence="3">Glycosyltransferase family 4 protein</fullName>
    </submittedName>
</protein>
<dbReference type="Pfam" id="PF13439">
    <property type="entry name" value="Glyco_transf_4"/>
    <property type="match status" value="1"/>
</dbReference>
<accession>A0ABR9WML8</accession>
<organism evidence="3 4">
    <name type="scientific">Dyadobacter subterraneus</name>
    <dbReference type="NCBI Taxonomy" id="2773304"/>
    <lineage>
        <taxon>Bacteria</taxon>
        <taxon>Pseudomonadati</taxon>
        <taxon>Bacteroidota</taxon>
        <taxon>Cytophagia</taxon>
        <taxon>Cytophagales</taxon>
        <taxon>Spirosomataceae</taxon>
        <taxon>Dyadobacter</taxon>
    </lineage>
</organism>
<dbReference type="Gene3D" id="3.40.50.2000">
    <property type="entry name" value="Glycogen Phosphorylase B"/>
    <property type="match status" value="2"/>
</dbReference>